<reference evidence="2 6" key="3">
    <citation type="submission" date="2020-11" db="EMBL/GenBank/DDBJ databases">
        <title>Enhanced detection system for hospital associated transmission using whole genome sequencing surveillance.</title>
        <authorList>
            <person name="Harrison L.H."/>
            <person name="Van Tyne D."/>
            <person name="Marsh J.W."/>
            <person name="Griffith M.P."/>
            <person name="Snyder D.J."/>
            <person name="Cooper V.S."/>
            <person name="Mustapha M."/>
        </authorList>
    </citation>
    <scope>NUCLEOTIDE SEQUENCE [LARGE SCALE GENOMIC DNA]</scope>
    <source>
        <strain evidence="2 6">PSB00013</strain>
    </source>
</reference>
<reference evidence="3 4" key="1">
    <citation type="submission" date="2018-06" db="EMBL/GenBank/DDBJ databases">
        <authorList>
            <consortium name="Pathogen Informatics"/>
            <person name="Doyle S."/>
        </authorList>
    </citation>
    <scope>NUCLEOTIDE SEQUENCE [LARGE SCALE GENOMIC DNA]</scope>
    <source>
        <strain evidence="3 4">NCTC11842</strain>
    </source>
</reference>
<dbReference type="GeneID" id="300266012"/>
<evidence type="ECO:0000313" key="6">
    <source>
        <dbReference type="Proteomes" id="UP000638986"/>
    </source>
</evidence>
<dbReference type="EMBL" id="JADMCD010000001">
    <property type="protein sequence ID" value="MBF8639734.1"/>
    <property type="molecule type" value="Genomic_DNA"/>
</dbReference>
<dbReference type="Proteomes" id="UP000626180">
    <property type="component" value="Unassembled WGS sequence"/>
</dbReference>
<dbReference type="EMBL" id="UAUF01000008">
    <property type="protein sequence ID" value="SPZ03000.1"/>
    <property type="molecule type" value="Genomic_DNA"/>
</dbReference>
<protein>
    <submittedName>
        <fullName evidence="3">Uncharacterized protein</fullName>
    </submittedName>
</protein>
<dbReference type="Proteomes" id="UP000638986">
    <property type="component" value="Unassembled WGS sequence"/>
</dbReference>
<dbReference type="Proteomes" id="UP000250443">
    <property type="component" value="Unassembled WGS sequence"/>
</dbReference>
<reference evidence="1 5" key="2">
    <citation type="submission" date="2020-10" db="EMBL/GenBank/DDBJ databases">
        <title>Genome sequences of Pseudomonas isolates.</title>
        <authorList>
            <person name="Wessels L."/>
            <person name="Reich F."/>
            <person name="Hammerl J."/>
        </authorList>
    </citation>
    <scope>NUCLEOTIDE SEQUENCE [LARGE SCALE GENOMIC DNA]</scope>
    <source>
        <strain evidence="1 5">20-MO00624-0</strain>
    </source>
</reference>
<sequence>MSDMGQEYEIHYKLLGEPHTDRIADLNVPVTDVVRELAVKHLIAVNDAQYLLFDLEPGLPIVGISDVSIHRLDDGVAQ</sequence>
<organism evidence="3 4">
    <name type="scientific">Pseudomonas luteola</name>
    <dbReference type="NCBI Taxonomy" id="47886"/>
    <lineage>
        <taxon>Bacteria</taxon>
        <taxon>Pseudomonadati</taxon>
        <taxon>Pseudomonadota</taxon>
        <taxon>Gammaproteobacteria</taxon>
        <taxon>Pseudomonadales</taxon>
        <taxon>Pseudomonadaceae</taxon>
        <taxon>Pseudomonas</taxon>
    </lineage>
</organism>
<name>A0A2X2E8M0_PSELU</name>
<evidence type="ECO:0000313" key="5">
    <source>
        <dbReference type="Proteomes" id="UP000626180"/>
    </source>
</evidence>
<keyword evidence="5" id="KW-1185">Reference proteome</keyword>
<evidence type="ECO:0000313" key="3">
    <source>
        <dbReference type="EMBL" id="SPZ03000.1"/>
    </source>
</evidence>
<evidence type="ECO:0000313" key="4">
    <source>
        <dbReference type="Proteomes" id="UP000250443"/>
    </source>
</evidence>
<dbReference type="EMBL" id="JADTXM010000006">
    <property type="protein sequence ID" value="MBH3439005.1"/>
    <property type="molecule type" value="Genomic_DNA"/>
</dbReference>
<dbReference type="RefSeq" id="WP_010796957.1">
    <property type="nucleotide sequence ID" value="NZ_CP044086.1"/>
</dbReference>
<gene>
    <name evidence="2" type="ORF">I5Q09_09935</name>
    <name evidence="1" type="ORF">IRZ65_03410</name>
    <name evidence="3" type="ORF">NCTC11842_00970</name>
</gene>
<evidence type="ECO:0000313" key="2">
    <source>
        <dbReference type="EMBL" id="MBH3439005.1"/>
    </source>
</evidence>
<accession>A0A2X2E8M0</accession>
<dbReference type="AlphaFoldDB" id="A0A2X2E8M0"/>
<evidence type="ECO:0000313" key="1">
    <source>
        <dbReference type="EMBL" id="MBF8639734.1"/>
    </source>
</evidence>
<proteinExistence type="predicted"/>